<reference evidence="1" key="1">
    <citation type="submission" date="2018-05" db="EMBL/GenBank/DDBJ databases">
        <authorList>
            <person name="Lanie J.A."/>
            <person name="Ng W.-L."/>
            <person name="Kazmierczak K.M."/>
            <person name="Andrzejewski T.M."/>
            <person name="Davidsen T.M."/>
            <person name="Wayne K.J."/>
            <person name="Tettelin H."/>
            <person name="Glass J.I."/>
            <person name="Rusch D."/>
            <person name="Podicherti R."/>
            <person name="Tsui H.-C.T."/>
            <person name="Winkler M.E."/>
        </authorList>
    </citation>
    <scope>NUCLEOTIDE SEQUENCE</scope>
    <source>
        <strain evidence="1">ZC4RG45</strain>
    </source>
</reference>
<dbReference type="EMBL" id="QGUI01000002">
    <property type="protein sequence ID" value="PZN01615.1"/>
    <property type="molecule type" value="Genomic_DNA"/>
</dbReference>
<comment type="caution">
    <text evidence="1">The sequence shown here is derived from an EMBL/GenBank/DDBJ whole genome shotgun (WGS) entry which is preliminary data.</text>
</comment>
<name>A0A2W4JRE1_9PSEU</name>
<proteinExistence type="predicted"/>
<organism evidence="1">
    <name type="scientific">Thermocrispum agreste</name>
    <dbReference type="NCBI Taxonomy" id="37925"/>
    <lineage>
        <taxon>Bacteria</taxon>
        <taxon>Bacillati</taxon>
        <taxon>Actinomycetota</taxon>
        <taxon>Actinomycetes</taxon>
        <taxon>Pseudonocardiales</taxon>
        <taxon>Pseudonocardiaceae</taxon>
        <taxon>Thermocrispum</taxon>
    </lineage>
</organism>
<protein>
    <submittedName>
        <fullName evidence="1">Uncharacterized protein</fullName>
    </submittedName>
</protein>
<gene>
    <name evidence="1" type="ORF">DIU77_00080</name>
</gene>
<accession>A0A2W4JRE1</accession>
<sequence length="142" mass="15034">MSEIYPKAKEGFLAGEIVWKEGGSTIKAALVRGYTYSANHKFMSDVISAGGTIVASETLTSLTNTNGVMDAADGVWEGVPEGDPIPHIIIYQASAVEGGSDVAPSEQRLIFWLDRGGNIPIMPNGENINVQWSPGADRIGAL</sequence>
<dbReference type="AlphaFoldDB" id="A0A2W4JRE1"/>
<evidence type="ECO:0000313" key="1">
    <source>
        <dbReference type="EMBL" id="PZN01615.1"/>
    </source>
</evidence>